<dbReference type="RefSeq" id="WP_157070643.1">
    <property type="nucleotide sequence ID" value="NZ_LNYO01000013.1"/>
</dbReference>
<dbReference type="PROSITE" id="PS50894">
    <property type="entry name" value="HPT"/>
    <property type="match status" value="1"/>
</dbReference>
<dbReference type="NCBIfam" id="TIGR00229">
    <property type="entry name" value="sensory_box"/>
    <property type="match status" value="1"/>
</dbReference>
<dbReference type="EC" id="2.7.13.3" evidence="3"/>
<dbReference type="PROSITE" id="PS50113">
    <property type="entry name" value="PAC"/>
    <property type="match status" value="1"/>
</dbReference>
<evidence type="ECO:0000256" key="2">
    <source>
        <dbReference type="ARBA" id="ARBA00004651"/>
    </source>
</evidence>
<proteinExistence type="predicted"/>
<dbReference type="SUPFAM" id="SSF47384">
    <property type="entry name" value="Homodimeric domain of signal transducing histidine kinase"/>
    <property type="match status" value="1"/>
</dbReference>
<name>A0A0W0WWU0_9GAMM</name>
<keyword evidence="10" id="KW-0902">Two-component regulatory system</keyword>
<dbReference type="InterPro" id="IPR000700">
    <property type="entry name" value="PAS-assoc_C"/>
</dbReference>
<evidence type="ECO:0000259" key="16">
    <source>
        <dbReference type="PROSITE" id="PS50113"/>
    </source>
</evidence>
<dbReference type="AlphaFoldDB" id="A0A0W0WWU0"/>
<keyword evidence="11" id="KW-0472">Membrane</keyword>
<dbReference type="InterPro" id="IPR036097">
    <property type="entry name" value="HisK_dim/P_sf"/>
</dbReference>
<dbReference type="SUPFAM" id="SSF55874">
    <property type="entry name" value="ATPase domain of HSP90 chaperone/DNA topoisomerase II/histidine kinase"/>
    <property type="match status" value="1"/>
</dbReference>
<feature type="domain" description="Histidine kinase" evidence="14">
    <location>
        <begin position="273"/>
        <end position="494"/>
    </location>
</feature>
<evidence type="ECO:0000259" key="15">
    <source>
        <dbReference type="PROSITE" id="PS50110"/>
    </source>
</evidence>
<dbReference type="SUPFAM" id="SSF47226">
    <property type="entry name" value="Histidine-containing phosphotransfer domain, HPT domain"/>
    <property type="match status" value="1"/>
</dbReference>
<dbReference type="Pfam" id="PF02518">
    <property type="entry name" value="HATPase_c"/>
    <property type="match status" value="1"/>
</dbReference>
<evidence type="ECO:0000256" key="12">
    <source>
        <dbReference type="PROSITE-ProRule" id="PRU00110"/>
    </source>
</evidence>
<organism evidence="18 19">
    <name type="scientific">Legionella nautarum</name>
    <dbReference type="NCBI Taxonomy" id="45070"/>
    <lineage>
        <taxon>Bacteria</taxon>
        <taxon>Pseudomonadati</taxon>
        <taxon>Pseudomonadota</taxon>
        <taxon>Gammaproteobacteria</taxon>
        <taxon>Legionellales</taxon>
        <taxon>Legionellaceae</taxon>
        <taxon>Legionella</taxon>
    </lineage>
</organism>
<evidence type="ECO:0000256" key="3">
    <source>
        <dbReference type="ARBA" id="ARBA00012438"/>
    </source>
</evidence>
<feature type="modified residue" description="4-aspartylphosphate" evidence="13">
    <location>
        <position position="579"/>
    </location>
</feature>
<keyword evidence="6" id="KW-0812">Transmembrane</keyword>
<dbReference type="Gene3D" id="1.20.120.160">
    <property type="entry name" value="HPT domain"/>
    <property type="match status" value="1"/>
</dbReference>
<evidence type="ECO:0000256" key="1">
    <source>
        <dbReference type="ARBA" id="ARBA00000085"/>
    </source>
</evidence>
<evidence type="ECO:0000256" key="11">
    <source>
        <dbReference type="ARBA" id="ARBA00023136"/>
    </source>
</evidence>
<keyword evidence="19" id="KW-1185">Reference proteome</keyword>
<dbReference type="InterPro" id="IPR008207">
    <property type="entry name" value="Sig_transdc_His_kin_Hpt_dom"/>
</dbReference>
<dbReference type="Pfam" id="PF00072">
    <property type="entry name" value="Response_reg"/>
    <property type="match status" value="1"/>
</dbReference>
<evidence type="ECO:0000256" key="9">
    <source>
        <dbReference type="ARBA" id="ARBA00022989"/>
    </source>
</evidence>
<dbReference type="PRINTS" id="PR00344">
    <property type="entry name" value="BCTRLSENSOR"/>
</dbReference>
<keyword evidence="9" id="KW-1133">Transmembrane helix</keyword>
<keyword evidence="18" id="KW-0808">Transferase</keyword>
<dbReference type="InterPro" id="IPR005467">
    <property type="entry name" value="His_kinase_dom"/>
</dbReference>
<dbReference type="CDD" id="cd17546">
    <property type="entry name" value="REC_hyHK_CKI1_RcsC-like"/>
    <property type="match status" value="1"/>
</dbReference>
<keyword evidence="7" id="KW-0547">Nucleotide-binding</keyword>
<comment type="caution">
    <text evidence="18">The sequence shown here is derived from an EMBL/GenBank/DDBJ whole genome shotgun (WGS) entry which is preliminary data.</text>
</comment>
<dbReference type="GO" id="GO:0005524">
    <property type="term" value="F:ATP binding"/>
    <property type="evidence" value="ECO:0007669"/>
    <property type="project" value="UniProtKB-KW"/>
</dbReference>
<dbReference type="GO" id="GO:0005886">
    <property type="term" value="C:plasma membrane"/>
    <property type="evidence" value="ECO:0007669"/>
    <property type="project" value="UniProtKB-SubCell"/>
</dbReference>
<evidence type="ECO:0000256" key="5">
    <source>
        <dbReference type="ARBA" id="ARBA00022553"/>
    </source>
</evidence>
<feature type="modified residue" description="Phosphohistidine" evidence="12">
    <location>
        <position position="733"/>
    </location>
</feature>
<feature type="domain" description="Response regulatory" evidence="15">
    <location>
        <begin position="530"/>
        <end position="648"/>
    </location>
</feature>
<evidence type="ECO:0000256" key="7">
    <source>
        <dbReference type="ARBA" id="ARBA00022741"/>
    </source>
</evidence>
<evidence type="ECO:0000259" key="17">
    <source>
        <dbReference type="PROSITE" id="PS50894"/>
    </source>
</evidence>
<feature type="domain" description="PAC" evidence="16">
    <location>
        <begin position="203"/>
        <end position="255"/>
    </location>
</feature>
<evidence type="ECO:0000256" key="4">
    <source>
        <dbReference type="ARBA" id="ARBA00022475"/>
    </source>
</evidence>
<feature type="domain" description="HPt" evidence="17">
    <location>
        <begin position="694"/>
        <end position="791"/>
    </location>
</feature>
<dbReference type="SMART" id="SM00387">
    <property type="entry name" value="HATPase_c"/>
    <property type="match status" value="1"/>
</dbReference>
<dbReference type="SMART" id="SM00388">
    <property type="entry name" value="HisKA"/>
    <property type="match status" value="1"/>
</dbReference>
<comment type="catalytic activity">
    <reaction evidence="1">
        <text>ATP + protein L-histidine = ADP + protein N-phospho-L-histidine.</text>
        <dbReference type="EC" id="2.7.13.3"/>
    </reaction>
</comment>
<dbReference type="InterPro" id="IPR036641">
    <property type="entry name" value="HPT_dom_sf"/>
</dbReference>
<protein>
    <recommendedName>
        <fullName evidence="3">histidine kinase</fullName>
        <ecNumber evidence="3">2.7.13.3</ecNumber>
    </recommendedName>
</protein>
<reference evidence="18 19" key="1">
    <citation type="submission" date="2015-11" db="EMBL/GenBank/DDBJ databases">
        <title>Genomic analysis of 38 Legionella species identifies large and diverse effector repertoires.</title>
        <authorList>
            <person name="Burstein D."/>
            <person name="Amaro F."/>
            <person name="Zusman T."/>
            <person name="Lifshitz Z."/>
            <person name="Cohen O."/>
            <person name="Gilbert J.A."/>
            <person name="Pupko T."/>
            <person name="Shuman H.A."/>
            <person name="Segal G."/>
        </authorList>
    </citation>
    <scope>NUCLEOTIDE SEQUENCE [LARGE SCALE GENOMIC DNA]</scope>
    <source>
        <strain evidence="18 19">ATCC 49506</strain>
    </source>
</reference>
<keyword evidence="18" id="KW-0418">Kinase</keyword>
<dbReference type="Gene3D" id="3.40.50.2300">
    <property type="match status" value="1"/>
</dbReference>
<dbReference type="InterPro" id="IPR000014">
    <property type="entry name" value="PAS"/>
</dbReference>
<dbReference type="PROSITE" id="PS50109">
    <property type="entry name" value="HIS_KIN"/>
    <property type="match status" value="1"/>
</dbReference>
<dbReference type="PANTHER" id="PTHR45339:SF1">
    <property type="entry name" value="HYBRID SIGNAL TRANSDUCTION HISTIDINE KINASE J"/>
    <property type="match status" value="1"/>
</dbReference>
<dbReference type="InterPro" id="IPR013656">
    <property type="entry name" value="PAS_4"/>
</dbReference>
<dbReference type="InterPro" id="IPR035965">
    <property type="entry name" value="PAS-like_dom_sf"/>
</dbReference>
<dbReference type="PANTHER" id="PTHR45339">
    <property type="entry name" value="HYBRID SIGNAL TRANSDUCTION HISTIDINE KINASE J"/>
    <property type="match status" value="1"/>
</dbReference>
<dbReference type="STRING" id="45070.Lnau_1775"/>
<dbReference type="SMART" id="SM00448">
    <property type="entry name" value="REC"/>
    <property type="match status" value="1"/>
</dbReference>
<dbReference type="Gene3D" id="3.30.450.20">
    <property type="entry name" value="PAS domain"/>
    <property type="match status" value="1"/>
</dbReference>
<dbReference type="EMBL" id="LNYO01000013">
    <property type="protein sequence ID" value="KTD36791.1"/>
    <property type="molecule type" value="Genomic_DNA"/>
</dbReference>
<keyword evidence="4" id="KW-1003">Cell membrane</keyword>
<dbReference type="InterPro" id="IPR001789">
    <property type="entry name" value="Sig_transdc_resp-reg_receiver"/>
</dbReference>
<sequence length="793" mass="89062">MKKSEITAGCIHQNVILNAILDYGTDIAIVIANDFSIEILNSTSEKFYKWPLEKFRGYNFLELCQEQRIICPIPAHFFKNPQLLNFNLDCKNASGNVCNINWIICPLMLADDIKGALIIGKDVELKKNNIAFFLNGIIDAIPGCLYWKDCNGYYLGCNNLTAKLAGLSSPYEVIGKTDQELWGEQATSLIANDTEVMTQGNAIIVAESLKTASGQLMHFTGVKMPLRDENNQIIGIIGNSLDITELKEAQTELKKSMELVKAANQAKTEFLENMRHDIRTPLSGIVGFSEILKLESQEPRIKEYADNLAASSHALLDLMDEVLEAVRVSSGEIPKLKKKFDLNLMLNQVINLHKAKASEKKLQLNFIYDNNLARYVIGDKIRLHRIILELIGNALNFTHSGHVTLTAELAKQQKRQLIIKFQVSDSGIGIDKDKQQDIYLQFKRLTPSYKGLYKGAGLGLYIIKQFIDELDGEIYVKSALGCGTTFTCIIPLKAPLLDDHSGIEEVMPEEEQRFLNPVRTIAANPNQPNSVLVVEDSEIAQKVALNLLTSMDCVVDLASSGQEALQHIKTKRYDLIFMDIGLGEGADGYEVTKQIRNQEKDKDHTPIVALTAHAAEENKQHCIESGMDAVLSKPITKAHAANIIDHFVRHPETLEREKIEQAKLDLPDNEEELFTLEQFPLLEVEQTLKNLGDKSILIELLNDLVTASIPEDFTRMKAAFAAKDYEQVEKLAHKMKGGAVYVGTLRMKYACQYLERYWKSGQRELFEKLYKQAVSAIEETMSYVKNWLKSSSP</sequence>
<dbReference type="InterPro" id="IPR036890">
    <property type="entry name" value="HATPase_C_sf"/>
</dbReference>
<dbReference type="OrthoDB" id="9810730at2"/>
<dbReference type="CDD" id="cd00082">
    <property type="entry name" value="HisKA"/>
    <property type="match status" value="1"/>
</dbReference>
<dbReference type="GO" id="GO:0000155">
    <property type="term" value="F:phosphorelay sensor kinase activity"/>
    <property type="evidence" value="ECO:0007669"/>
    <property type="project" value="InterPro"/>
</dbReference>
<dbReference type="Proteomes" id="UP000054725">
    <property type="component" value="Unassembled WGS sequence"/>
</dbReference>
<dbReference type="Gene3D" id="1.10.287.130">
    <property type="match status" value="1"/>
</dbReference>
<dbReference type="InterPro" id="IPR011006">
    <property type="entry name" value="CheY-like_superfamily"/>
</dbReference>
<dbReference type="InterPro" id="IPR004358">
    <property type="entry name" value="Sig_transdc_His_kin-like_C"/>
</dbReference>
<dbReference type="SUPFAM" id="SSF52172">
    <property type="entry name" value="CheY-like"/>
    <property type="match status" value="1"/>
</dbReference>
<evidence type="ECO:0000256" key="8">
    <source>
        <dbReference type="ARBA" id="ARBA00022840"/>
    </source>
</evidence>
<dbReference type="Pfam" id="PF00512">
    <property type="entry name" value="HisKA"/>
    <property type="match status" value="1"/>
</dbReference>
<evidence type="ECO:0000256" key="10">
    <source>
        <dbReference type="ARBA" id="ARBA00023012"/>
    </source>
</evidence>
<dbReference type="InterPro" id="IPR003594">
    <property type="entry name" value="HATPase_dom"/>
</dbReference>
<evidence type="ECO:0000256" key="6">
    <source>
        <dbReference type="ARBA" id="ARBA00022692"/>
    </source>
</evidence>
<comment type="subcellular location">
    <subcellularLocation>
        <location evidence="2">Cell membrane</location>
        <topology evidence="2">Multi-pass membrane protein</topology>
    </subcellularLocation>
</comment>
<evidence type="ECO:0000259" key="14">
    <source>
        <dbReference type="PROSITE" id="PS50109"/>
    </source>
</evidence>
<dbReference type="Pfam" id="PF01627">
    <property type="entry name" value="Hpt"/>
    <property type="match status" value="1"/>
</dbReference>
<dbReference type="InterPro" id="IPR003661">
    <property type="entry name" value="HisK_dim/P_dom"/>
</dbReference>
<keyword evidence="8" id="KW-0067">ATP-binding</keyword>
<keyword evidence="5 13" id="KW-0597">Phosphoprotein</keyword>
<gene>
    <name evidence="18" type="ORF">Lnau_1775</name>
</gene>
<evidence type="ECO:0000313" key="19">
    <source>
        <dbReference type="Proteomes" id="UP000054725"/>
    </source>
</evidence>
<accession>A0A0W0WWU0</accession>
<dbReference type="PATRIC" id="fig|45070.6.peg.1860"/>
<dbReference type="Pfam" id="PF08448">
    <property type="entry name" value="PAS_4"/>
    <property type="match status" value="1"/>
</dbReference>
<evidence type="ECO:0000256" key="13">
    <source>
        <dbReference type="PROSITE-ProRule" id="PRU00169"/>
    </source>
</evidence>
<dbReference type="SUPFAM" id="SSF55785">
    <property type="entry name" value="PYP-like sensor domain (PAS domain)"/>
    <property type="match status" value="2"/>
</dbReference>
<dbReference type="PROSITE" id="PS50110">
    <property type="entry name" value="RESPONSE_REGULATORY"/>
    <property type="match status" value="1"/>
</dbReference>
<evidence type="ECO:0000313" key="18">
    <source>
        <dbReference type="EMBL" id="KTD36791.1"/>
    </source>
</evidence>
<dbReference type="Gene3D" id="3.30.565.10">
    <property type="entry name" value="Histidine kinase-like ATPase, C-terminal domain"/>
    <property type="match status" value="1"/>
</dbReference>